<evidence type="ECO:0000313" key="5">
    <source>
        <dbReference type="Proteomes" id="UP001626550"/>
    </source>
</evidence>
<dbReference type="InterPro" id="IPR036322">
    <property type="entry name" value="WD40_repeat_dom_sf"/>
</dbReference>
<feature type="repeat" description="WD" evidence="3">
    <location>
        <begin position="289"/>
        <end position="319"/>
    </location>
</feature>
<dbReference type="Pfam" id="PF00400">
    <property type="entry name" value="WD40"/>
    <property type="match status" value="4"/>
</dbReference>
<dbReference type="Gene3D" id="2.130.10.10">
    <property type="entry name" value="YVTN repeat-like/Quinoprotein amine dehydrogenase"/>
    <property type="match status" value="1"/>
</dbReference>
<dbReference type="Proteomes" id="UP001626550">
    <property type="component" value="Unassembled WGS sequence"/>
</dbReference>
<dbReference type="InterPro" id="IPR020472">
    <property type="entry name" value="WD40_PAC1"/>
</dbReference>
<dbReference type="EMBL" id="JBJKFK010001008">
    <property type="protein sequence ID" value="KAL3314415.1"/>
    <property type="molecule type" value="Genomic_DNA"/>
</dbReference>
<dbReference type="InterPro" id="IPR051075">
    <property type="entry name" value="SCF_subunit_WD-repeat"/>
</dbReference>
<reference evidence="4 5" key="1">
    <citation type="submission" date="2024-11" db="EMBL/GenBank/DDBJ databases">
        <title>Adaptive evolution of stress response genes in parasites aligns with host niche diversity.</title>
        <authorList>
            <person name="Hahn C."/>
            <person name="Resl P."/>
        </authorList>
    </citation>
    <scope>NUCLEOTIDE SEQUENCE [LARGE SCALE GENOMIC DNA]</scope>
    <source>
        <strain evidence="4">EGGRZ-B1_66</strain>
        <tissue evidence="4">Body</tissue>
    </source>
</reference>
<comment type="caution">
    <text evidence="4">The sequence shown here is derived from an EMBL/GenBank/DDBJ whole genome shotgun (WGS) entry which is preliminary data.</text>
</comment>
<accession>A0ABD2Q476</accession>
<dbReference type="SUPFAM" id="SSF50978">
    <property type="entry name" value="WD40 repeat-like"/>
    <property type="match status" value="1"/>
</dbReference>
<dbReference type="InterPro" id="IPR015943">
    <property type="entry name" value="WD40/YVTN_repeat-like_dom_sf"/>
</dbReference>
<evidence type="ECO:0000256" key="3">
    <source>
        <dbReference type="PROSITE-ProRule" id="PRU00221"/>
    </source>
</evidence>
<protein>
    <submittedName>
        <fullName evidence="4">F-box/WD repeat-containing protein 10</fullName>
    </submittedName>
</protein>
<dbReference type="PANTHER" id="PTHR19872:SF7">
    <property type="entry name" value="F-BOX AND WD REPEAT DOMAIN CONTAINING PROTEIN 10B-RELATED"/>
    <property type="match status" value="1"/>
</dbReference>
<dbReference type="PRINTS" id="PR00320">
    <property type="entry name" value="GPROTEINBRPT"/>
</dbReference>
<dbReference type="AlphaFoldDB" id="A0ABD2Q476"/>
<dbReference type="PROSITE" id="PS50294">
    <property type="entry name" value="WD_REPEATS_REGION"/>
    <property type="match status" value="1"/>
</dbReference>
<proteinExistence type="predicted"/>
<sequence>MIEERNVFCGAYSLLIVHEKNALSKERIIHCDAHGIWVAICEGGPSNRHIEFISTLSEFETVTLRELQDSKLSTVQARKKLTVYWCLYFRDHLRKLRLRGHAGTLHALWCNIDRRMVLSSSYDTSIRMWSLENAPKIIYQVETGLPSISKKEGGSPFTAIQSTFGAGFTSNRCLRIFHGHTESVTCLYMDEKLLPDQRGLPKLSKRKRNKLVHRNPAVFASGSEDGTCRVWSTARADPLLTLHNSATVTAVVLTEFVLAFADQKGKIKIYKLDCDFYYHTCSELHLKTIKAHNHAVTALRMNLHHIVSASRDWNLKMWSAIGDFKECLLKMPHPDEVLCVEMLYLRALTGCKDGKIRVWNLLNGQCQRIIRGNNKSEPITHIFCRQDAILFGTNSNLILLRFEKVHWDYKRDRRLKEDKKNIFKIMGEDLKAHVRPSTVAIDHAEITKRRAYFKSESAKKVRLYLSLK</sequence>
<keyword evidence="1 3" id="KW-0853">WD repeat</keyword>
<dbReference type="PANTHER" id="PTHR19872">
    <property type="entry name" value="UBIQUITIN LIGASE SPECIFICITY FACTOR/HREP PROTEIN"/>
    <property type="match status" value="1"/>
</dbReference>
<feature type="repeat" description="WD" evidence="3">
    <location>
        <begin position="98"/>
        <end position="139"/>
    </location>
</feature>
<gene>
    <name evidence="4" type="primary">FBXW10</name>
    <name evidence="4" type="ORF">Ciccas_006970</name>
</gene>
<dbReference type="PROSITE" id="PS50082">
    <property type="entry name" value="WD_REPEATS_2"/>
    <property type="match status" value="2"/>
</dbReference>
<keyword evidence="5" id="KW-1185">Reference proteome</keyword>
<evidence type="ECO:0000256" key="2">
    <source>
        <dbReference type="ARBA" id="ARBA00022737"/>
    </source>
</evidence>
<organism evidence="4 5">
    <name type="scientific">Cichlidogyrus casuarinus</name>
    <dbReference type="NCBI Taxonomy" id="1844966"/>
    <lineage>
        <taxon>Eukaryota</taxon>
        <taxon>Metazoa</taxon>
        <taxon>Spiralia</taxon>
        <taxon>Lophotrochozoa</taxon>
        <taxon>Platyhelminthes</taxon>
        <taxon>Monogenea</taxon>
        <taxon>Monopisthocotylea</taxon>
        <taxon>Dactylogyridea</taxon>
        <taxon>Ancyrocephalidae</taxon>
        <taxon>Cichlidogyrus</taxon>
    </lineage>
</organism>
<dbReference type="InterPro" id="IPR001680">
    <property type="entry name" value="WD40_rpt"/>
</dbReference>
<evidence type="ECO:0000256" key="1">
    <source>
        <dbReference type="ARBA" id="ARBA00022574"/>
    </source>
</evidence>
<keyword evidence="2" id="KW-0677">Repeat</keyword>
<name>A0ABD2Q476_9PLAT</name>
<evidence type="ECO:0000313" key="4">
    <source>
        <dbReference type="EMBL" id="KAL3314415.1"/>
    </source>
</evidence>
<dbReference type="SMART" id="SM00320">
    <property type="entry name" value="WD40"/>
    <property type="match status" value="5"/>
</dbReference>